<comment type="caution">
    <text evidence="2">The sequence shown here is derived from an EMBL/GenBank/DDBJ whole genome shotgun (WGS) entry which is preliminary data.</text>
</comment>
<accession>A0ABW0TW07</accession>
<name>A0ABW0TW07_9BACL</name>
<gene>
    <name evidence="2" type="ORF">ACFPTP_04825</name>
</gene>
<feature type="transmembrane region" description="Helical" evidence="1">
    <location>
        <begin position="240"/>
        <end position="258"/>
    </location>
</feature>
<feature type="transmembrane region" description="Helical" evidence="1">
    <location>
        <begin position="94"/>
        <end position="110"/>
    </location>
</feature>
<dbReference type="GO" id="GO:0016874">
    <property type="term" value="F:ligase activity"/>
    <property type="evidence" value="ECO:0007669"/>
    <property type="project" value="UniProtKB-KW"/>
</dbReference>
<keyword evidence="1" id="KW-0812">Transmembrane</keyword>
<evidence type="ECO:0000313" key="3">
    <source>
        <dbReference type="Proteomes" id="UP001596071"/>
    </source>
</evidence>
<organism evidence="2 3">
    <name type="scientific">Sporosarcina koreensis</name>
    <dbReference type="NCBI Taxonomy" id="334735"/>
    <lineage>
        <taxon>Bacteria</taxon>
        <taxon>Bacillati</taxon>
        <taxon>Bacillota</taxon>
        <taxon>Bacilli</taxon>
        <taxon>Bacillales</taxon>
        <taxon>Caryophanaceae</taxon>
        <taxon>Sporosarcina</taxon>
    </lineage>
</organism>
<evidence type="ECO:0000313" key="2">
    <source>
        <dbReference type="EMBL" id="MFC5602536.1"/>
    </source>
</evidence>
<dbReference type="PANTHER" id="PTHR37422">
    <property type="entry name" value="TEICHURONIC ACID BIOSYNTHESIS PROTEIN TUAE"/>
    <property type="match status" value="1"/>
</dbReference>
<feature type="transmembrane region" description="Helical" evidence="1">
    <location>
        <begin position="211"/>
        <end position="228"/>
    </location>
</feature>
<dbReference type="PANTHER" id="PTHR37422:SF13">
    <property type="entry name" value="LIPOPOLYSACCHARIDE BIOSYNTHESIS PROTEIN PA4999-RELATED"/>
    <property type="match status" value="1"/>
</dbReference>
<keyword evidence="2" id="KW-0436">Ligase</keyword>
<feature type="transmembrane region" description="Helical" evidence="1">
    <location>
        <begin position="122"/>
        <end position="146"/>
    </location>
</feature>
<dbReference type="EMBL" id="JBHSNP010000009">
    <property type="protein sequence ID" value="MFC5602536.1"/>
    <property type="molecule type" value="Genomic_DNA"/>
</dbReference>
<feature type="transmembrane region" description="Helical" evidence="1">
    <location>
        <begin position="166"/>
        <end position="183"/>
    </location>
</feature>
<dbReference type="InterPro" id="IPR051533">
    <property type="entry name" value="WaaL-like"/>
</dbReference>
<feature type="transmembrane region" description="Helical" evidence="1">
    <location>
        <begin position="348"/>
        <end position="381"/>
    </location>
</feature>
<keyword evidence="3" id="KW-1185">Reference proteome</keyword>
<feature type="transmembrane region" description="Helical" evidence="1">
    <location>
        <begin position="60"/>
        <end position="82"/>
    </location>
</feature>
<evidence type="ECO:0000256" key="1">
    <source>
        <dbReference type="SAM" id="Phobius"/>
    </source>
</evidence>
<reference evidence="3" key="1">
    <citation type="journal article" date="2019" name="Int. J. Syst. Evol. Microbiol.">
        <title>The Global Catalogue of Microorganisms (GCM) 10K type strain sequencing project: providing services to taxonomists for standard genome sequencing and annotation.</title>
        <authorList>
            <consortium name="The Broad Institute Genomics Platform"/>
            <consortium name="The Broad Institute Genome Sequencing Center for Infectious Disease"/>
            <person name="Wu L."/>
            <person name="Ma J."/>
        </authorList>
    </citation>
    <scope>NUCLEOTIDE SEQUENCE [LARGE SCALE GENOMIC DNA]</scope>
    <source>
        <strain evidence="3">KACC 11299</strain>
    </source>
</reference>
<feature type="transmembrane region" description="Helical" evidence="1">
    <location>
        <begin position="29"/>
        <end position="48"/>
    </location>
</feature>
<dbReference type="Proteomes" id="UP001596071">
    <property type="component" value="Unassembled WGS sequence"/>
</dbReference>
<sequence length="398" mass="45262">MDSNKMIPILLGIALSSTSFTKIRFIGPIGIGELLLTLTAIFLIIQLANNQKIYVSEKSIKLVSLLTTFILLAFISNLFGAFKGTIEIIDFRDTIAFLLPIVLIILVVHLPDYQEILTKAALFFYIFSQIYIYCCLLYILIIRNFLYIDFLYYYSTRFSGLSLNPNQLAMLTLTLPIISIYLMSRGKIPKYLGTLNIVAVVWVGLKIESDALILTWILSLLIYSYVLFFKTIKIKKNLKVIVNIFVLSFLISLLKIALDIFKSVSNLFDEASSQSSIRYVLWENGIKAFFTSPLIGNGTKSQSGLFAPFEGDEAHNTLIDLVSMLGLFGLVVILLLFLWAILSSRKNLYYLILLLQVFIFSNFHNVLRQPIIWFVLFFLLLNNPKQETNSSRIVTKIG</sequence>
<keyword evidence="1" id="KW-1133">Transmembrane helix</keyword>
<dbReference type="RefSeq" id="WP_381442647.1">
    <property type="nucleotide sequence ID" value="NZ_JBHSNP010000009.1"/>
</dbReference>
<proteinExistence type="predicted"/>
<protein>
    <submittedName>
        <fullName evidence="2">O-antigen ligase family protein</fullName>
    </submittedName>
</protein>
<keyword evidence="1" id="KW-0472">Membrane</keyword>
<feature type="transmembrane region" description="Helical" evidence="1">
    <location>
        <begin position="321"/>
        <end position="341"/>
    </location>
</feature>